<dbReference type="AlphaFoldDB" id="A0A1W2DCH8"/>
<dbReference type="Proteomes" id="UP000192674">
    <property type="component" value="Unassembled WGS sequence"/>
</dbReference>
<evidence type="ECO:0000313" key="2">
    <source>
        <dbReference type="Proteomes" id="UP000192674"/>
    </source>
</evidence>
<reference evidence="1 2" key="1">
    <citation type="submission" date="2017-04" db="EMBL/GenBank/DDBJ databases">
        <authorList>
            <person name="Afonso C.L."/>
            <person name="Miller P.J."/>
            <person name="Scott M.A."/>
            <person name="Spackman E."/>
            <person name="Goraichik I."/>
            <person name="Dimitrov K.M."/>
            <person name="Suarez D.L."/>
            <person name="Swayne D.E."/>
        </authorList>
    </citation>
    <scope>NUCLEOTIDE SEQUENCE [LARGE SCALE GENOMIC DNA]</scope>
    <source>
        <strain evidence="1 2">DSM 43828</strain>
    </source>
</reference>
<gene>
    <name evidence="1" type="ORF">SAMN05661093_03074</name>
</gene>
<name>A0A1W2DCH8_KIBAR</name>
<evidence type="ECO:0000313" key="1">
    <source>
        <dbReference type="EMBL" id="SMC94668.1"/>
    </source>
</evidence>
<organism evidence="1 2">
    <name type="scientific">Kibdelosporangium aridum</name>
    <dbReference type="NCBI Taxonomy" id="2030"/>
    <lineage>
        <taxon>Bacteria</taxon>
        <taxon>Bacillati</taxon>
        <taxon>Actinomycetota</taxon>
        <taxon>Actinomycetes</taxon>
        <taxon>Pseudonocardiales</taxon>
        <taxon>Pseudonocardiaceae</taxon>
        <taxon>Kibdelosporangium</taxon>
    </lineage>
</organism>
<keyword evidence="2" id="KW-1185">Reference proteome</keyword>
<dbReference type="EMBL" id="FWXV01000002">
    <property type="protein sequence ID" value="SMC94668.1"/>
    <property type="molecule type" value="Genomic_DNA"/>
</dbReference>
<sequence>MLYAMISGQPPLTPEAGWAGMLTAHGDLRLDAYTEFVRMLGGVRPVALTELFQANPGWPVDGLKELSAEARSPRRPMSVR</sequence>
<proteinExistence type="predicted"/>
<protein>
    <submittedName>
        <fullName evidence="1">Uncharacterized protein</fullName>
    </submittedName>
</protein>
<accession>A0A1W2DCH8</accession>